<dbReference type="GO" id="GO:0006260">
    <property type="term" value="P:DNA replication"/>
    <property type="evidence" value="ECO:0007669"/>
    <property type="project" value="InterPro"/>
</dbReference>
<dbReference type="InterPro" id="IPR000424">
    <property type="entry name" value="Primosome_PriB/ssb"/>
</dbReference>
<dbReference type="Gene3D" id="2.40.50.140">
    <property type="entry name" value="Nucleic acid-binding proteins"/>
    <property type="match status" value="1"/>
</dbReference>
<proteinExistence type="inferred from homology"/>
<sequence length="135" mass="15210">MINNVCLVGRLTRPVDLRYTQNGTAFGSFSLAIDRNYKKESGEKETDYINCVIWRKPAVNLSNFTKKGSLIGVEGRLQSRSYENKEGQKVYVTEVLVENFSLLESKAVTEGRQQAPIGNVEQVQFGEVNDDDLPF</sequence>
<accession>A0A8S5Q937</accession>
<dbReference type="InterPro" id="IPR012340">
    <property type="entry name" value="NA-bd_OB-fold"/>
</dbReference>
<evidence type="ECO:0000256" key="1">
    <source>
        <dbReference type="ARBA" id="ARBA00023125"/>
    </source>
</evidence>
<dbReference type="CDD" id="cd04496">
    <property type="entry name" value="SSB_OBF"/>
    <property type="match status" value="1"/>
</dbReference>
<dbReference type="EMBL" id="BK015614">
    <property type="protein sequence ID" value="DAE15910.1"/>
    <property type="molecule type" value="Genomic_DNA"/>
</dbReference>
<evidence type="ECO:0000313" key="3">
    <source>
        <dbReference type="EMBL" id="DAE15910.1"/>
    </source>
</evidence>
<organism evidence="3">
    <name type="scientific">Siphoviridae sp. ctfR912</name>
    <dbReference type="NCBI Taxonomy" id="2825596"/>
    <lineage>
        <taxon>Viruses</taxon>
        <taxon>Duplodnaviria</taxon>
        <taxon>Heunggongvirae</taxon>
        <taxon>Uroviricota</taxon>
        <taxon>Caudoviricetes</taxon>
    </lineage>
</organism>
<keyword evidence="1 2" id="KW-0238">DNA-binding</keyword>
<evidence type="ECO:0000256" key="2">
    <source>
        <dbReference type="PIRNR" id="PIRNR002070"/>
    </source>
</evidence>
<dbReference type="PROSITE" id="PS50935">
    <property type="entry name" value="SSB"/>
    <property type="match status" value="1"/>
</dbReference>
<dbReference type="InterPro" id="IPR011344">
    <property type="entry name" value="ssDNA-bd"/>
</dbReference>
<dbReference type="GO" id="GO:0003697">
    <property type="term" value="F:single-stranded DNA binding"/>
    <property type="evidence" value="ECO:0007669"/>
    <property type="project" value="InterPro"/>
</dbReference>
<dbReference type="PIRSF" id="PIRSF002070">
    <property type="entry name" value="SSB"/>
    <property type="match status" value="1"/>
</dbReference>
<dbReference type="HAMAP" id="MF_00984">
    <property type="entry name" value="SSB"/>
    <property type="match status" value="1"/>
</dbReference>
<dbReference type="Pfam" id="PF00436">
    <property type="entry name" value="SSB"/>
    <property type="match status" value="1"/>
</dbReference>
<dbReference type="SUPFAM" id="SSF50249">
    <property type="entry name" value="Nucleic acid-binding proteins"/>
    <property type="match status" value="1"/>
</dbReference>
<name>A0A8S5Q937_9CAUD</name>
<reference evidence="3" key="1">
    <citation type="journal article" date="2021" name="Proc. Natl. Acad. Sci. U.S.A.">
        <title>A Catalog of Tens of Thousands of Viruses from Human Metagenomes Reveals Hidden Associations with Chronic Diseases.</title>
        <authorList>
            <person name="Tisza M.J."/>
            <person name="Buck C.B."/>
        </authorList>
    </citation>
    <scope>NUCLEOTIDE SEQUENCE</scope>
    <source>
        <strain evidence="3">CtfR912</strain>
    </source>
</reference>
<dbReference type="PANTHER" id="PTHR10302">
    <property type="entry name" value="SINGLE-STRANDED DNA-BINDING PROTEIN"/>
    <property type="match status" value="1"/>
</dbReference>
<dbReference type="GO" id="GO:0009295">
    <property type="term" value="C:nucleoid"/>
    <property type="evidence" value="ECO:0007669"/>
    <property type="project" value="TreeGrafter"/>
</dbReference>
<dbReference type="PANTHER" id="PTHR10302:SF27">
    <property type="entry name" value="SINGLE-STRANDED DNA-BINDING PROTEIN"/>
    <property type="match status" value="1"/>
</dbReference>
<dbReference type="NCBIfam" id="TIGR00621">
    <property type="entry name" value="ssb"/>
    <property type="match status" value="1"/>
</dbReference>
<protein>
    <recommendedName>
        <fullName evidence="2">Single-stranded DNA-binding protein</fullName>
    </recommendedName>
</protein>